<protein>
    <submittedName>
        <fullName evidence="3">DUF1648 domain-containing protein</fullName>
    </submittedName>
</protein>
<comment type="caution">
    <text evidence="3">The sequence shown here is derived from an EMBL/GenBank/DDBJ whole genome shotgun (WGS) entry which is preliminary data.</text>
</comment>
<name>A0A4U3L4F6_9BACT</name>
<gene>
    <name evidence="3" type="ORF">FC093_07790</name>
</gene>
<organism evidence="3 4">
    <name type="scientific">Ilyomonas limi</name>
    <dbReference type="NCBI Taxonomy" id="2575867"/>
    <lineage>
        <taxon>Bacteria</taxon>
        <taxon>Pseudomonadati</taxon>
        <taxon>Bacteroidota</taxon>
        <taxon>Chitinophagia</taxon>
        <taxon>Chitinophagales</taxon>
        <taxon>Chitinophagaceae</taxon>
        <taxon>Ilyomonas</taxon>
    </lineage>
</organism>
<evidence type="ECO:0000256" key="1">
    <source>
        <dbReference type="SAM" id="Phobius"/>
    </source>
</evidence>
<keyword evidence="4" id="KW-1185">Reference proteome</keyword>
<dbReference type="EMBL" id="SZQL01000005">
    <property type="protein sequence ID" value="TKK69209.1"/>
    <property type="molecule type" value="Genomic_DNA"/>
</dbReference>
<keyword evidence="1" id="KW-0472">Membrane</keyword>
<sequence>MERRPKLKVKLTPMDKAIEFTGLFTLLFMWGLAIYYFFILPDTIPIHFDASGKPDGYGQKATIFILPFTALIIFIVMTLLNKYPYIFNYPVNITASNALKQYTYGTRIIRYLKTAIIVIFTIILLFTYLTATGKSNGLSNWFLPSMLALLLIPTAYFIAKSYKIEK</sequence>
<dbReference type="OrthoDB" id="9808690at2"/>
<keyword evidence="1" id="KW-0812">Transmembrane</keyword>
<feature type="transmembrane region" description="Helical" evidence="1">
    <location>
        <begin position="61"/>
        <end position="80"/>
    </location>
</feature>
<keyword evidence="1" id="KW-1133">Transmembrane helix</keyword>
<evidence type="ECO:0000259" key="2">
    <source>
        <dbReference type="Pfam" id="PF07853"/>
    </source>
</evidence>
<accession>A0A4U3L4F6</accession>
<dbReference type="Pfam" id="PF07853">
    <property type="entry name" value="DUF1648"/>
    <property type="match status" value="1"/>
</dbReference>
<feature type="transmembrane region" description="Helical" evidence="1">
    <location>
        <begin position="111"/>
        <end position="129"/>
    </location>
</feature>
<feature type="transmembrane region" description="Helical" evidence="1">
    <location>
        <begin position="141"/>
        <end position="159"/>
    </location>
</feature>
<feature type="transmembrane region" description="Helical" evidence="1">
    <location>
        <begin position="20"/>
        <end position="41"/>
    </location>
</feature>
<proteinExistence type="predicted"/>
<evidence type="ECO:0000313" key="3">
    <source>
        <dbReference type="EMBL" id="TKK69209.1"/>
    </source>
</evidence>
<dbReference type="Proteomes" id="UP000305848">
    <property type="component" value="Unassembled WGS sequence"/>
</dbReference>
<feature type="domain" description="DUF1648" evidence="2">
    <location>
        <begin position="25"/>
        <end position="69"/>
    </location>
</feature>
<evidence type="ECO:0000313" key="4">
    <source>
        <dbReference type="Proteomes" id="UP000305848"/>
    </source>
</evidence>
<reference evidence="3 4" key="1">
    <citation type="submission" date="2019-05" db="EMBL/GenBank/DDBJ databases">
        <title>Panacibacter sp. strain 17mud1-8 Genome sequencing and assembly.</title>
        <authorList>
            <person name="Chhetri G."/>
        </authorList>
    </citation>
    <scope>NUCLEOTIDE SEQUENCE [LARGE SCALE GENOMIC DNA]</scope>
    <source>
        <strain evidence="3 4">17mud1-8</strain>
    </source>
</reference>
<dbReference type="InterPro" id="IPR012867">
    <property type="entry name" value="DUF1648"/>
</dbReference>
<dbReference type="AlphaFoldDB" id="A0A4U3L4F6"/>
<dbReference type="RefSeq" id="WP_137261205.1">
    <property type="nucleotide sequence ID" value="NZ_SZQL01000005.1"/>
</dbReference>